<gene>
    <name evidence="1" type="ORF">Cgig2_006377</name>
</gene>
<reference evidence="1" key="1">
    <citation type="submission" date="2022-04" db="EMBL/GenBank/DDBJ databases">
        <title>Carnegiea gigantea Genome sequencing and assembly v2.</title>
        <authorList>
            <person name="Copetti D."/>
            <person name="Sanderson M.J."/>
            <person name="Burquez A."/>
            <person name="Wojciechowski M.F."/>
        </authorList>
    </citation>
    <scope>NUCLEOTIDE SEQUENCE</scope>
    <source>
        <strain evidence="1">SGP5-SGP5p</strain>
        <tissue evidence="1">Aerial part</tissue>
    </source>
</reference>
<evidence type="ECO:0008006" key="3">
    <source>
        <dbReference type="Google" id="ProtNLM"/>
    </source>
</evidence>
<dbReference type="EMBL" id="JAKOGI010000335">
    <property type="protein sequence ID" value="KAJ8436667.1"/>
    <property type="molecule type" value="Genomic_DNA"/>
</dbReference>
<dbReference type="PANTHER" id="PTHR31972">
    <property type="entry name" value="EXPRESSED PROTEIN"/>
    <property type="match status" value="1"/>
</dbReference>
<dbReference type="Pfam" id="PF05910">
    <property type="entry name" value="DUF868"/>
    <property type="match status" value="1"/>
</dbReference>
<dbReference type="OrthoDB" id="678233at2759"/>
<dbReference type="Proteomes" id="UP001153076">
    <property type="component" value="Unassembled WGS sequence"/>
</dbReference>
<dbReference type="InterPro" id="IPR008586">
    <property type="entry name" value="DUF868_pln"/>
</dbReference>
<evidence type="ECO:0000313" key="2">
    <source>
        <dbReference type="Proteomes" id="UP001153076"/>
    </source>
</evidence>
<proteinExistence type="predicted"/>
<accession>A0A9Q1K5C0</accession>
<dbReference type="AlphaFoldDB" id="A0A9Q1K5C0"/>
<evidence type="ECO:0000313" key="1">
    <source>
        <dbReference type="EMBL" id="KAJ8436667.1"/>
    </source>
</evidence>
<protein>
    <recommendedName>
        <fullName evidence="3">DUF868 domain-containing protein</fullName>
    </recommendedName>
</protein>
<name>A0A9Q1K5C0_9CARY</name>
<organism evidence="1 2">
    <name type="scientific">Carnegiea gigantea</name>
    <dbReference type="NCBI Taxonomy" id="171969"/>
    <lineage>
        <taxon>Eukaryota</taxon>
        <taxon>Viridiplantae</taxon>
        <taxon>Streptophyta</taxon>
        <taxon>Embryophyta</taxon>
        <taxon>Tracheophyta</taxon>
        <taxon>Spermatophyta</taxon>
        <taxon>Magnoliopsida</taxon>
        <taxon>eudicotyledons</taxon>
        <taxon>Gunneridae</taxon>
        <taxon>Pentapetalae</taxon>
        <taxon>Caryophyllales</taxon>
        <taxon>Cactineae</taxon>
        <taxon>Cactaceae</taxon>
        <taxon>Cactoideae</taxon>
        <taxon>Echinocereeae</taxon>
        <taxon>Carnegiea</taxon>
    </lineage>
</organism>
<comment type="caution">
    <text evidence="1">The sequence shown here is derived from an EMBL/GenBank/DDBJ whole genome shotgun (WGS) entry which is preliminary data.</text>
</comment>
<dbReference type="PANTHER" id="PTHR31972:SF48">
    <property type="entry name" value="OS04G0407500 PROTEIN"/>
    <property type="match status" value="1"/>
</dbReference>
<sequence>MPNKRICKHQELNLRLRASESLGCIIPPTAAHRSLLCTDKMRHMVTCFSEHAVRISELTCSSSTYVHQNNQLSISSSSNLSPSVQNAVVYLYRTPLLSSPKEHFLVTVTWCRNQLGQGGLCLNFGDDPSSPSFKLNSFSRLFRRKKGQKSFEVDSSKIDVYWDLSGARYLSGPEPVDGYYVLVIVGSELGLALGDMAQEAASQRLRTGSPWPKSVLTSRREHYSGTALYCTTAQFCDSGVTHEIVIRCSEDQERLSQPVLYVSIDKRTVMKIRRLQWNFRGNQTVFIDGVLVDLTWDVHEWFFGSGTGHAVFMFKTRSGMESRLWLEEKLGEKDQDNVDFSLLIYASKNP</sequence>
<keyword evidence="2" id="KW-1185">Reference proteome</keyword>